<dbReference type="GO" id="GO:0042127">
    <property type="term" value="P:regulation of cell population proliferation"/>
    <property type="evidence" value="ECO:0000318"/>
    <property type="project" value="GO_Central"/>
</dbReference>
<dbReference type="FunFam" id="3.30.390.150:FF:000003">
    <property type="entry name" value="Gastrokine 1"/>
    <property type="match status" value="1"/>
</dbReference>
<gene>
    <name evidence="16 17" type="primary">gkn1</name>
</gene>
<keyword evidence="6" id="KW-0333">Golgi apparatus</keyword>
<evidence type="ECO:0000256" key="9">
    <source>
        <dbReference type="ARBA" id="ARBA00053890"/>
    </source>
</evidence>
<feature type="chain" id="PRO_5035205444" description="Gastrokine-1" evidence="13">
    <location>
        <begin position="20"/>
        <end position="171"/>
    </location>
</feature>
<evidence type="ECO:0000313" key="15">
    <source>
        <dbReference type="Proteomes" id="UP000008143"/>
    </source>
</evidence>
<dbReference type="AlphaFoldDB" id="A0A8J0QMR4"/>
<dbReference type="OrthoDB" id="8674753at2759"/>
<dbReference type="RefSeq" id="XP_002935350.1">
    <property type="nucleotide sequence ID" value="XM_002935304.4"/>
</dbReference>
<keyword evidence="5 13" id="KW-0732">Signal</keyword>
<dbReference type="Proteomes" id="UP000008143">
    <property type="component" value="Chromosome 3"/>
</dbReference>
<evidence type="ECO:0000256" key="6">
    <source>
        <dbReference type="ARBA" id="ARBA00023034"/>
    </source>
</evidence>
<feature type="domain" description="BRICHOS" evidence="14">
    <location>
        <begin position="53"/>
        <end position="143"/>
    </location>
</feature>
<accession>A0A8J0QMR4</accession>
<dbReference type="AGR" id="Xenbase:XB-GENE-1018292"/>
<dbReference type="GeneID" id="100380101"/>
<evidence type="ECO:0000256" key="10">
    <source>
        <dbReference type="ARBA" id="ARBA00061085"/>
    </source>
</evidence>
<dbReference type="Pfam" id="PF04089">
    <property type="entry name" value="BRICHOS"/>
    <property type="match status" value="1"/>
</dbReference>
<sequence length="171" mass="18598">MKFLIVAALLGVSLTLSLANDNININNSGNDGGSVSQNVNINNANNIATINNLNGWNSWDSICDYGRGFAATRLFQKKICVVTKINKDSFPSLTQLSAIGKDKKRPSTTNLRTYTVNQKAIDNIGEYGQHIESLCKGLPTYTGQEMPVMEEGFALCHTSSIITILGISFCF</sequence>
<evidence type="ECO:0000259" key="14">
    <source>
        <dbReference type="PROSITE" id="PS50869"/>
    </source>
</evidence>
<comment type="function">
    <text evidence="9">Has mitogenic activity and may be involved in maintaining the integrity of the gastric mucosal epithelium.</text>
</comment>
<dbReference type="GO" id="GO:0005794">
    <property type="term" value="C:Golgi apparatus"/>
    <property type="evidence" value="ECO:0007669"/>
    <property type="project" value="UniProtKB-SubCell"/>
</dbReference>
<evidence type="ECO:0000256" key="7">
    <source>
        <dbReference type="ARBA" id="ARBA00023157"/>
    </source>
</evidence>
<keyword evidence="7" id="KW-1015">Disulfide bond</keyword>
<dbReference type="Xenbase" id="XB-GENE-1018292">
    <property type="gene designation" value="gkn1"/>
</dbReference>
<evidence type="ECO:0000313" key="17">
    <source>
        <dbReference type="Xenbase" id="XB-GENE-1018292"/>
    </source>
</evidence>
<protein>
    <recommendedName>
        <fullName evidence="11">Gastrokine-1</fullName>
    </recommendedName>
    <alternativeName>
        <fullName evidence="12">18 kDa antrum mucosa protein</fullName>
    </alternativeName>
</protein>
<comment type="similarity">
    <text evidence="10">Belongs to the gastrokine family.</text>
</comment>
<dbReference type="SMART" id="SM01039">
    <property type="entry name" value="BRICHOS"/>
    <property type="match status" value="1"/>
</dbReference>
<keyword evidence="4" id="KW-0964">Secreted</keyword>
<proteinExistence type="inferred from homology"/>
<evidence type="ECO:0000256" key="11">
    <source>
        <dbReference type="ARBA" id="ARBA00070192"/>
    </source>
</evidence>
<dbReference type="PANTHER" id="PTHR16483">
    <property type="entry name" value="GASTROKINE 1"/>
    <property type="match status" value="1"/>
</dbReference>
<evidence type="ECO:0000256" key="13">
    <source>
        <dbReference type="SAM" id="SignalP"/>
    </source>
</evidence>
<dbReference type="OMA" id="YSEKCFT"/>
<keyword evidence="15" id="KW-1185">Reference proteome</keyword>
<dbReference type="PROSITE" id="PS50869">
    <property type="entry name" value="BRICHOS"/>
    <property type="match status" value="1"/>
</dbReference>
<evidence type="ECO:0000256" key="2">
    <source>
        <dbReference type="ARBA" id="ARBA00004555"/>
    </source>
</evidence>
<feature type="signal peptide" evidence="13">
    <location>
        <begin position="1"/>
        <end position="19"/>
    </location>
</feature>
<dbReference type="GO" id="GO:0051781">
    <property type="term" value="P:positive regulation of cell division"/>
    <property type="evidence" value="ECO:0007669"/>
    <property type="project" value="UniProtKB-KW"/>
</dbReference>
<dbReference type="Gene3D" id="3.30.390.150">
    <property type="match status" value="1"/>
</dbReference>
<evidence type="ECO:0000256" key="3">
    <source>
        <dbReference type="ARBA" id="ARBA00004613"/>
    </source>
</evidence>
<evidence type="ECO:0000256" key="12">
    <source>
        <dbReference type="ARBA" id="ARBA00077478"/>
    </source>
</evidence>
<evidence type="ECO:0000313" key="16">
    <source>
        <dbReference type="RefSeq" id="XP_002935350.1"/>
    </source>
</evidence>
<organism evidence="15 16">
    <name type="scientific">Xenopus tropicalis</name>
    <name type="common">Western clawed frog</name>
    <name type="synonym">Silurana tropicalis</name>
    <dbReference type="NCBI Taxonomy" id="8364"/>
    <lineage>
        <taxon>Eukaryota</taxon>
        <taxon>Metazoa</taxon>
        <taxon>Chordata</taxon>
        <taxon>Craniata</taxon>
        <taxon>Vertebrata</taxon>
        <taxon>Euteleostomi</taxon>
        <taxon>Amphibia</taxon>
        <taxon>Batrachia</taxon>
        <taxon>Anura</taxon>
        <taxon>Pipoidea</taxon>
        <taxon>Pipidae</taxon>
        <taxon>Xenopodinae</taxon>
        <taxon>Xenopus</taxon>
        <taxon>Silurana</taxon>
    </lineage>
</organism>
<evidence type="ECO:0000256" key="4">
    <source>
        <dbReference type="ARBA" id="ARBA00022525"/>
    </source>
</evidence>
<dbReference type="GO" id="GO:0005615">
    <property type="term" value="C:extracellular space"/>
    <property type="evidence" value="ECO:0000318"/>
    <property type="project" value="GO_Central"/>
</dbReference>
<dbReference type="KEGG" id="xtr:100380101"/>
<name>A0A8J0QMR4_XENTR</name>
<dbReference type="CTD" id="56287"/>
<evidence type="ECO:0000256" key="5">
    <source>
        <dbReference type="ARBA" id="ARBA00022729"/>
    </source>
</evidence>
<dbReference type="InterPro" id="IPR007084">
    <property type="entry name" value="BRICHOS_dom"/>
</dbReference>
<dbReference type="InterPro" id="IPR051772">
    <property type="entry name" value="Gastrokine"/>
</dbReference>
<evidence type="ECO:0000256" key="8">
    <source>
        <dbReference type="ARBA" id="ARBA00023246"/>
    </source>
</evidence>
<reference evidence="16" key="1">
    <citation type="submission" date="2025-08" db="UniProtKB">
        <authorList>
            <consortium name="RefSeq"/>
        </authorList>
    </citation>
    <scope>IDENTIFICATION</scope>
    <source>
        <strain evidence="16">Nigerian</strain>
        <tissue evidence="16">Liver and blood</tissue>
    </source>
</reference>
<keyword evidence="8" id="KW-0497">Mitogen</keyword>
<comment type="subcellular location">
    <subcellularLocation>
        <location evidence="1">Cytoplasmic granule</location>
    </subcellularLocation>
    <subcellularLocation>
        <location evidence="2">Golgi apparatus</location>
    </subcellularLocation>
    <subcellularLocation>
        <location evidence="3">Secreted</location>
    </subcellularLocation>
</comment>
<evidence type="ECO:0000256" key="1">
    <source>
        <dbReference type="ARBA" id="ARBA00004463"/>
    </source>
</evidence>